<gene>
    <name evidence="4" type="ORF">EHS13_00825</name>
</gene>
<keyword evidence="5" id="KW-1185">Reference proteome</keyword>
<feature type="domain" description="ABC-type uncharacterised transport system" evidence="2">
    <location>
        <begin position="166"/>
        <end position="245"/>
    </location>
</feature>
<evidence type="ECO:0000313" key="5">
    <source>
        <dbReference type="Proteomes" id="UP000426246"/>
    </source>
</evidence>
<dbReference type="KEGG" id="ppsc:EHS13_00825"/>
<dbReference type="InterPro" id="IPR055396">
    <property type="entry name" value="DUF7088"/>
</dbReference>
<keyword evidence="1" id="KW-0472">Membrane</keyword>
<dbReference type="Pfam" id="PF23357">
    <property type="entry name" value="DUF7088"/>
    <property type="match status" value="1"/>
</dbReference>
<feature type="transmembrane region" description="Helical" evidence="1">
    <location>
        <begin position="12"/>
        <end position="33"/>
    </location>
</feature>
<proteinExistence type="predicted"/>
<evidence type="ECO:0000313" key="4">
    <source>
        <dbReference type="EMBL" id="QGQ93565.1"/>
    </source>
</evidence>
<keyword evidence="1" id="KW-0812">Transmembrane</keyword>
<dbReference type="Gene3D" id="3.40.30.10">
    <property type="entry name" value="Glutaredoxin"/>
    <property type="match status" value="1"/>
</dbReference>
<feature type="transmembrane region" description="Helical" evidence="1">
    <location>
        <begin position="439"/>
        <end position="461"/>
    </location>
</feature>
<accession>A0A6B8RDG1</accession>
<dbReference type="Pfam" id="PF09822">
    <property type="entry name" value="ABC_transp_aux"/>
    <property type="match status" value="1"/>
</dbReference>
<sequence length="466" mass="51625">MRLKNWLKGTNAVVLSLAVIGIFIVLTIFLHSLKGVQWDFSKDKKFTLSDQTKTTMQQLKKDVHVLAFSNQGGEVDPEITDMLSAYHKLNSKLTYEEVNLVKKPALAKQYNVTQYSTIVFVIDGKTNLVNPSDIYLQDQTTGAQSFNGEQKFTQAIVNLSTEVKHPVYLITGHGELTSETASTFTQGLQQAGYEVKDFNLVGTAQVPTDAEALILLAPQKDLGDVETKVLQDYVKGKGKLIFGLNLVPDMDKWKNWYAILNTLGIKNQLSLAIENNSKAGDPFTIVPEYGSHAITDKLMEQNIVTILQGALGLTADSANTSYQSTALLKSTADSYGKTNISRFTSQEPLTQADVAEKDTDPKGPLDLAYAIQDKDGKPKAIVIGNSFMFENDLIGQYGNNDFIMNSVGWLQEQKDQLTIRPRLVDMPQQAMISPSQGRVIQYISLIIIPLLILLLGGGIWWRRRKG</sequence>
<organism evidence="4 5">
    <name type="scientific">Paenibacillus psychroresistens</name>
    <dbReference type="NCBI Taxonomy" id="1778678"/>
    <lineage>
        <taxon>Bacteria</taxon>
        <taxon>Bacillati</taxon>
        <taxon>Bacillota</taxon>
        <taxon>Bacilli</taxon>
        <taxon>Bacillales</taxon>
        <taxon>Paenibacillaceae</taxon>
        <taxon>Paenibacillus</taxon>
    </lineage>
</organism>
<dbReference type="InterPro" id="IPR019196">
    <property type="entry name" value="ABC_transp_unknown"/>
</dbReference>
<reference evidence="5" key="1">
    <citation type="submission" date="2018-11" db="EMBL/GenBank/DDBJ databases">
        <title>Complete genome sequence of Paenibacillus sp. ML311-T8.</title>
        <authorList>
            <person name="Nam Y.-D."/>
            <person name="Kang J."/>
            <person name="Chung W.-H."/>
            <person name="Park Y.S."/>
        </authorList>
    </citation>
    <scope>NUCLEOTIDE SEQUENCE [LARGE SCALE GENOMIC DNA]</scope>
    <source>
        <strain evidence="5">ML311-T8</strain>
    </source>
</reference>
<evidence type="ECO:0000256" key="1">
    <source>
        <dbReference type="SAM" id="Phobius"/>
    </source>
</evidence>
<dbReference type="Proteomes" id="UP000426246">
    <property type="component" value="Chromosome"/>
</dbReference>
<evidence type="ECO:0000259" key="2">
    <source>
        <dbReference type="Pfam" id="PF09822"/>
    </source>
</evidence>
<name>A0A6B8RDG1_9BACL</name>
<dbReference type="EMBL" id="CP034235">
    <property type="protein sequence ID" value="QGQ93565.1"/>
    <property type="molecule type" value="Genomic_DNA"/>
</dbReference>
<protein>
    <submittedName>
        <fullName evidence="4">ABC transporter</fullName>
    </submittedName>
</protein>
<feature type="domain" description="DUF7088" evidence="3">
    <location>
        <begin position="42"/>
        <end position="116"/>
    </location>
</feature>
<keyword evidence="1" id="KW-1133">Transmembrane helix</keyword>
<evidence type="ECO:0000259" key="3">
    <source>
        <dbReference type="Pfam" id="PF23357"/>
    </source>
</evidence>
<dbReference type="AlphaFoldDB" id="A0A6B8RDG1"/>